<organism evidence="2">
    <name type="scientific">Rhodococcus hoagii</name>
    <name type="common">Corynebacterium equii</name>
    <dbReference type="NCBI Taxonomy" id="43767"/>
    <lineage>
        <taxon>Bacteria</taxon>
        <taxon>Bacillati</taxon>
        <taxon>Actinomycetota</taxon>
        <taxon>Actinomycetes</taxon>
        <taxon>Mycobacteriales</taxon>
        <taxon>Nocardiaceae</taxon>
        <taxon>Prescottella</taxon>
    </lineage>
</organism>
<evidence type="ECO:0000256" key="1">
    <source>
        <dbReference type="SAM" id="Phobius"/>
    </source>
</evidence>
<gene>
    <name evidence="2" type="ORF">pVAPB_0361</name>
</gene>
<keyword evidence="1" id="KW-0812">Transmembrane</keyword>
<dbReference type="EMBL" id="AM947676">
    <property type="protein sequence ID" value="CAQ30315.1"/>
    <property type="molecule type" value="Genomic_DNA"/>
</dbReference>
<reference evidence="2" key="1">
    <citation type="journal article" date="2008" name="J. Bacteriol.">
        <title>Evolution of the Rhodococcus equi vap pathogenicity island seen through comparison of host-associated vapA and vapB virulence plasmids.</title>
        <authorList>
            <person name="Letek M."/>
            <person name="Ocampo-Sosa A.A."/>
            <person name="Sanders M."/>
            <person name="Fogarty U."/>
            <person name="Buckley T."/>
            <person name="Leadon D.P."/>
            <person name="Gonzalez P."/>
            <person name="Scortti M."/>
            <person name="Meijer W.G."/>
            <person name="Parkhill J."/>
            <person name="Bentley S."/>
            <person name="Vazquez-Boland J.A."/>
        </authorList>
    </citation>
    <scope>NUCLEOTIDE SEQUENCE [LARGE SCALE GENOMIC DNA]</scope>
    <source>
        <strain evidence="2">PAM1593</strain>
        <plasmid evidence="2">pVAPB1593</plasmid>
    </source>
</reference>
<dbReference type="AlphaFoldDB" id="B4F343"/>
<keyword evidence="2" id="KW-0614">Plasmid</keyword>
<evidence type="ECO:0000313" key="2">
    <source>
        <dbReference type="EMBL" id="CAQ30315.1"/>
    </source>
</evidence>
<sequence>MDQMNAFTWIGLALLIVGGGIVIWVSPMVLALQAKGLPGGKYRTRHGIGLGLAAFGAILMNIGTLSSSAGVAMKIAALAAAVILLGTLVWATVRMRDQSGAAE</sequence>
<geneLocation type="plasmid" evidence="2">
    <name>pVAPB1593</name>
</geneLocation>
<accession>B4F343</accession>
<protein>
    <submittedName>
        <fullName evidence="2">Putative integral membrane protein</fullName>
    </submittedName>
</protein>
<dbReference type="RefSeq" id="WP_012532594.1">
    <property type="nucleotide sequence ID" value="NC_011150.1"/>
</dbReference>
<proteinExistence type="predicted"/>
<feature type="transmembrane region" description="Helical" evidence="1">
    <location>
        <begin position="71"/>
        <end position="93"/>
    </location>
</feature>
<name>B4F343_RHOHA</name>
<keyword evidence="1" id="KW-0472">Membrane</keyword>
<keyword evidence="1" id="KW-1133">Transmembrane helix</keyword>
<feature type="transmembrane region" description="Helical" evidence="1">
    <location>
        <begin position="47"/>
        <end position="65"/>
    </location>
</feature>
<feature type="transmembrane region" description="Helical" evidence="1">
    <location>
        <begin position="6"/>
        <end position="26"/>
    </location>
</feature>